<evidence type="ECO:0000256" key="7">
    <source>
        <dbReference type="HAMAP-Rule" id="MF_02065"/>
    </source>
</evidence>
<dbReference type="AlphaFoldDB" id="A0A9Q4FQW1"/>
<evidence type="ECO:0000256" key="2">
    <source>
        <dbReference type="ARBA" id="ARBA00022692"/>
    </source>
</evidence>
<comment type="caution">
    <text evidence="9">The sequence shown here is derived from an EMBL/GenBank/DDBJ whole genome shotgun (WGS) entry which is preliminary data.</text>
</comment>
<keyword evidence="1 7" id="KW-1003">Cell membrane</keyword>
<keyword evidence="7" id="KW-0997">Cell inner membrane</keyword>
<evidence type="ECO:0000256" key="6">
    <source>
        <dbReference type="ARBA" id="ARBA00023316"/>
    </source>
</evidence>
<feature type="site" description="Important for catalytic activity" evidence="7">
    <location>
        <position position="218"/>
    </location>
</feature>
<dbReference type="EC" id="4.2.2.29" evidence="7"/>
<dbReference type="EMBL" id="JAMWDU010000001">
    <property type="protein sequence ID" value="MCP8885532.1"/>
    <property type="molecule type" value="Genomic_DNA"/>
</dbReference>
<gene>
    <name evidence="7 9" type="primary">mltG</name>
    <name evidence="9" type="ORF">NF348_00235</name>
</gene>
<comment type="function">
    <text evidence="7">Functions as a peptidoglycan terminase that cleaves nascent peptidoglycan strands endolytically to terminate their elongation.</text>
</comment>
<protein>
    <recommendedName>
        <fullName evidence="7">Endolytic murein transglycosylase</fullName>
        <ecNumber evidence="7">4.2.2.29</ecNumber>
    </recommendedName>
    <alternativeName>
        <fullName evidence="7">Peptidoglycan lytic transglycosylase</fullName>
    </alternativeName>
    <alternativeName>
        <fullName evidence="7">Peptidoglycan polymerization terminase</fullName>
    </alternativeName>
</protein>
<evidence type="ECO:0000256" key="4">
    <source>
        <dbReference type="ARBA" id="ARBA00023136"/>
    </source>
</evidence>
<feature type="transmembrane region" description="Helical" evidence="7">
    <location>
        <begin position="20"/>
        <end position="42"/>
    </location>
</feature>
<dbReference type="Proteomes" id="UP001060275">
    <property type="component" value="Unassembled WGS sequence"/>
</dbReference>
<accession>A0A9Q4FQW1</accession>
<name>A0A9Q4FQW1_9HYPH</name>
<dbReference type="GO" id="GO:0009252">
    <property type="term" value="P:peptidoglycan biosynthetic process"/>
    <property type="evidence" value="ECO:0007669"/>
    <property type="project" value="UniProtKB-UniRule"/>
</dbReference>
<comment type="subcellular location">
    <subcellularLocation>
        <location evidence="7">Cell inner membrane</location>
        <topology evidence="7">Single-pass membrane protein</topology>
    </subcellularLocation>
</comment>
<dbReference type="GO" id="GO:0005886">
    <property type="term" value="C:plasma membrane"/>
    <property type="evidence" value="ECO:0007669"/>
    <property type="project" value="UniProtKB-SubCell"/>
</dbReference>
<dbReference type="GO" id="GO:0071555">
    <property type="term" value="P:cell wall organization"/>
    <property type="evidence" value="ECO:0007669"/>
    <property type="project" value="UniProtKB-KW"/>
</dbReference>
<dbReference type="Pfam" id="PF02618">
    <property type="entry name" value="YceG"/>
    <property type="match status" value="1"/>
</dbReference>
<evidence type="ECO:0000313" key="10">
    <source>
        <dbReference type="Proteomes" id="UP001060275"/>
    </source>
</evidence>
<dbReference type="GO" id="GO:0008932">
    <property type="term" value="F:lytic endotransglycosylase activity"/>
    <property type="evidence" value="ECO:0007669"/>
    <property type="project" value="UniProtKB-UniRule"/>
</dbReference>
<evidence type="ECO:0000313" key="9">
    <source>
        <dbReference type="EMBL" id="MCP8885532.1"/>
    </source>
</evidence>
<dbReference type="PANTHER" id="PTHR30518:SF2">
    <property type="entry name" value="ENDOLYTIC MUREIN TRANSGLYCOSYLASE"/>
    <property type="match status" value="1"/>
</dbReference>
<dbReference type="CDD" id="cd08010">
    <property type="entry name" value="MltG_like"/>
    <property type="match status" value="1"/>
</dbReference>
<sequence>MNDRKNRRRRRSGNGLIDILNGLLTLLVIGIVVIGGGVFFVASQYYGDGPTSEDRVFRVESGNTLSTTAGRLEDQGFITNSFIFSQFGSRVEESAVVKAGDFNIPAGASMSEILKELTQGNPLRYAVTIPEGWTVWQAIQRINADDRLTGSIDQLPPEGSILPGSYDYTPGDTRQSLLDEMQLAMTQALAEVWEGRQADLPLETPAQMLILASIVEKETGIASERPQIAAVFVNRLIEGMRLQSDPTIIYGITLGQSTLDRGIRRSEIEGETPYNTYQIDGLPPTPIANPGIEALEAVANPDSHDYLYFVAKGATPSEGHVFAETYAEHQQNVARYREIAAEAAAQAEAEAEAARQALEAAEAEGAGGETEGEAQQ</sequence>
<evidence type="ECO:0000256" key="1">
    <source>
        <dbReference type="ARBA" id="ARBA00022475"/>
    </source>
</evidence>
<dbReference type="InterPro" id="IPR003770">
    <property type="entry name" value="MLTG-like"/>
</dbReference>
<dbReference type="Gene3D" id="3.30.1490.480">
    <property type="entry name" value="Endolytic murein transglycosylase"/>
    <property type="match status" value="1"/>
</dbReference>
<feature type="region of interest" description="Disordered" evidence="8">
    <location>
        <begin position="350"/>
        <end position="376"/>
    </location>
</feature>
<dbReference type="HAMAP" id="MF_02065">
    <property type="entry name" value="MltG"/>
    <property type="match status" value="1"/>
</dbReference>
<keyword evidence="6 7" id="KW-0961">Cell wall biogenesis/degradation</keyword>
<comment type="catalytic activity">
    <reaction evidence="7">
        <text>a peptidoglycan chain = a peptidoglycan chain with N-acetyl-1,6-anhydromuramyl-[peptide] at the reducing end + a peptidoglycan chain with N-acetylglucosamine at the non-reducing end.</text>
        <dbReference type="EC" id="4.2.2.29"/>
    </reaction>
</comment>
<dbReference type="RefSeq" id="WP_254673247.1">
    <property type="nucleotide sequence ID" value="NZ_JAMWDU010000001.1"/>
</dbReference>
<evidence type="ECO:0000256" key="5">
    <source>
        <dbReference type="ARBA" id="ARBA00023239"/>
    </source>
</evidence>
<comment type="similarity">
    <text evidence="7">Belongs to the transglycosylase MltG family.</text>
</comment>
<organism evidence="9 10">
    <name type="scientific">Devosia ureilytica</name>
    <dbReference type="NCBI Taxonomy" id="2952754"/>
    <lineage>
        <taxon>Bacteria</taxon>
        <taxon>Pseudomonadati</taxon>
        <taxon>Pseudomonadota</taxon>
        <taxon>Alphaproteobacteria</taxon>
        <taxon>Hyphomicrobiales</taxon>
        <taxon>Devosiaceae</taxon>
        <taxon>Devosia</taxon>
    </lineage>
</organism>
<keyword evidence="10" id="KW-1185">Reference proteome</keyword>
<keyword evidence="5 7" id="KW-0456">Lyase</keyword>
<evidence type="ECO:0000256" key="8">
    <source>
        <dbReference type="SAM" id="MobiDB-lite"/>
    </source>
</evidence>
<reference evidence="9" key="1">
    <citation type="submission" date="2022-06" db="EMBL/GenBank/DDBJ databases">
        <title>Devosia sp. XJ19-45 genome assembly.</title>
        <authorList>
            <person name="Li B."/>
            <person name="Cai M."/>
            <person name="Nie G."/>
            <person name="Li W."/>
        </authorList>
    </citation>
    <scope>NUCLEOTIDE SEQUENCE</scope>
    <source>
        <strain evidence="9">XJ19-45</strain>
    </source>
</reference>
<evidence type="ECO:0000256" key="3">
    <source>
        <dbReference type="ARBA" id="ARBA00022989"/>
    </source>
</evidence>
<keyword evidence="3 7" id="KW-1133">Transmembrane helix</keyword>
<feature type="compositionally biased region" description="Low complexity" evidence="8">
    <location>
        <begin position="350"/>
        <end position="364"/>
    </location>
</feature>
<keyword evidence="2 7" id="KW-0812">Transmembrane</keyword>
<keyword evidence="4 7" id="KW-0472">Membrane</keyword>
<dbReference type="Gene3D" id="3.30.160.60">
    <property type="entry name" value="Classic Zinc Finger"/>
    <property type="match status" value="1"/>
</dbReference>
<dbReference type="NCBIfam" id="TIGR00247">
    <property type="entry name" value="endolytic transglycosylase MltG"/>
    <property type="match status" value="1"/>
</dbReference>
<dbReference type="PANTHER" id="PTHR30518">
    <property type="entry name" value="ENDOLYTIC MUREIN TRANSGLYCOSYLASE"/>
    <property type="match status" value="1"/>
</dbReference>
<proteinExistence type="inferred from homology"/>